<sequence length="111" mass="12453">MTTYPYPRPFIGDPFDVEPDTDHPSPDGHDDTPRLVLERHIHKMRHDATDAWDHVPVTAVYWPGVDQVIELGPWSLNVEGARLLAQSLTTLADLIDVDGPNALIHTTTKDH</sequence>
<comment type="caution">
    <text evidence="2">The sequence shown here is derived from an EMBL/GenBank/DDBJ whole genome shotgun (WGS) entry which is preliminary data.</text>
</comment>
<name>A0A1J5QW14_9ZZZZ</name>
<dbReference type="EMBL" id="MLJW01000649">
    <property type="protein sequence ID" value="OIQ84055.1"/>
    <property type="molecule type" value="Genomic_DNA"/>
</dbReference>
<reference evidence="2" key="1">
    <citation type="submission" date="2016-10" db="EMBL/GenBank/DDBJ databases">
        <title>Sequence of Gallionella enrichment culture.</title>
        <authorList>
            <person name="Poehlein A."/>
            <person name="Muehling M."/>
            <person name="Daniel R."/>
        </authorList>
    </citation>
    <scope>NUCLEOTIDE SEQUENCE</scope>
</reference>
<organism evidence="2">
    <name type="scientific">mine drainage metagenome</name>
    <dbReference type="NCBI Taxonomy" id="410659"/>
    <lineage>
        <taxon>unclassified sequences</taxon>
        <taxon>metagenomes</taxon>
        <taxon>ecological metagenomes</taxon>
    </lineage>
</organism>
<evidence type="ECO:0000313" key="2">
    <source>
        <dbReference type="EMBL" id="OIQ84055.1"/>
    </source>
</evidence>
<feature type="region of interest" description="Disordered" evidence="1">
    <location>
        <begin position="1"/>
        <end position="32"/>
    </location>
</feature>
<proteinExistence type="predicted"/>
<protein>
    <submittedName>
        <fullName evidence="2">Uncharacterized protein</fullName>
    </submittedName>
</protein>
<feature type="compositionally biased region" description="Basic and acidic residues" evidence="1">
    <location>
        <begin position="20"/>
        <end position="32"/>
    </location>
</feature>
<evidence type="ECO:0000256" key="1">
    <source>
        <dbReference type="SAM" id="MobiDB-lite"/>
    </source>
</evidence>
<dbReference type="AlphaFoldDB" id="A0A1J5QW14"/>
<gene>
    <name evidence="2" type="ORF">GALL_341350</name>
</gene>
<accession>A0A1J5QW14</accession>